<dbReference type="SUPFAM" id="SSF47240">
    <property type="entry name" value="Ferritin-like"/>
    <property type="match status" value="1"/>
</dbReference>
<dbReference type="STRING" id="1221996.QY95_01180"/>
<organism evidence="1 2">
    <name type="scientific">Bacillus thermotolerans</name>
    <name type="common">Quasibacillus thermotolerans</name>
    <dbReference type="NCBI Taxonomy" id="1221996"/>
    <lineage>
        <taxon>Bacteria</taxon>
        <taxon>Bacillati</taxon>
        <taxon>Bacillota</taxon>
        <taxon>Bacilli</taxon>
        <taxon>Bacillales</taxon>
        <taxon>Bacillaceae</taxon>
        <taxon>Bacillus</taxon>
    </lineage>
</organism>
<dbReference type="PANTHER" id="PTHR30458">
    <property type="entry name" value="PHENYLACETIC ACID DEGRADATION PROTEIN PAA"/>
    <property type="match status" value="1"/>
</dbReference>
<sequence>MAEQTAGLTSFIHLVETIADNKYVLGDRLVEVGVSGPNLEATLAAIAMAQGELGHARLLYNWSADLKGVKKADVKDQSGKALPNAVKVNNWITLIASLYATNAAIDLVLKTVSESEHAKVASRVQKLINEQKEHIIYARGWAKQLLNDKGAVPAKFKEALNEAIPEAGEWLKSVEAQTEIVEEGYMSKTVSLYEAFKAEVEQLESVKYLV</sequence>
<evidence type="ECO:0000313" key="2">
    <source>
        <dbReference type="Proteomes" id="UP000031563"/>
    </source>
</evidence>
<dbReference type="InterPro" id="IPR007814">
    <property type="entry name" value="PaaA_PaaC"/>
</dbReference>
<dbReference type="GO" id="GO:0010124">
    <property type="term" value="P:phenylacetate catabolic process"/>
    <property type="evidence" value="ECO:0007669"/>
    <property type="project" value="InterPro"/>
</dbReference>
<dbReference type="GO" id="GO:0005829">
    <property type="term" value="C:cytosol"/>
    <property type="evidence" value="ECO:0007669"/>
    <property type="project" value="TreeGrafter"/>
</dbReference>
<dbReference type="InterPro" id="IPR052703">
    <property type="entry name" value="Aromatic_CoA_ox/epox"/>
</dbReference>
<keyword evidence="2" id="KW-1185">Reference proteome</keyword>
<dbReference type="InterPro" id="IPR012347">
    <property type="entry name" value="Ferritin-like"/>
</dbReference>
<gene>
    <name evidence="1" type="ORF">QY95_01180</name>
</gene>
<protein>
    <submittedName>
        <fullName evidence="1">Phenylacetic acid catabolism protein</fullName>
    </submittedName>
</protein>
<dbReference type="RefSeq" id="WP_040048302.1">
    <property type="nucleotide sequence ID" value="NZ_JWIR02000027.1"/>
</dbReference>
<accession>A0A0F5I4Z9</accession>
<dbReference type="AlphaFoldDB" id="A0A0F5I4Z9"/>
<dbReference type="EMBL" id="JWIR02000027">
    <property type="protein sequence ID" value="KKB40606.1"/>
    <property type="molecule type" value="Genomic_DNA"/>
</dbReference>
<name>A0A0F5I4Z9_BACTR</name>
<dbReference type="Proteomes" id="UP000031563">
    <property type="component" value="Unassembled WGS sequence"/>
</dbReference>
<dbReference type="InterPro" id="IPR009078">
    <property type="entry name" value="Ferritin-like_SF"/>
</dbReference>
<dbReference type="Gene3D" id="1.20.1260.10">
    <property type="match status" value="1"/>
</dbReference>
<comment type="caution">
    <text evidence="1">The sequence shown here is derived from an EMBL/GenBank/DDBJ whole genome shotgun (WGS) entry which is preliminary data.</text>
</comment>
<dbReference type="OrthoDB" id="2680510at2"/>
<evidence type="ECO:0000313" key="1">
    <source>
        <dbReference type="EMBL" id="KKB40606.1"/>
    </source>
</evidence>
<dbReference type="PANTHER" id="PTHR30458:SF0">
    <property type="entry name" value="1,2-PHENYLACETYL-COA EPOXIDASE, SUBUNIT C"/>
    <property type="match status" value="1"/>
</dbReference>
<proteinExistence type="predicted"/>
<reference evidence="1" key="1">
    <citation type="submission" date="2015-02" db="EMBL/GenBank/DDBJ databases">
        <title>Genome Assembly of Bacillaceae bacterium MTCC 8252.</title>
        <authorList>
            <person name="Verma A."/>
            <person name="Khatri I."/>
            <person name="Mual P."/>
            <person name="Subramanian S."/>
            <person name="Krishnamurthi S."/>
        </authorList>
    </citation>
    <scope>NUCLEOTIDE SEQUENCE [LARGE SCALE GENOMIC DNA]</scope>
    <source>
        <strain evidence="1">MTCC 8252</strain>
    </source>
</reference>
<dbReference type="Pfam" id="PF05138">
    <property type="entry name" value="PaaA_PaaC"/>
    <property type="match status" value="1"/>
</dbReference>